<feature type="compositionally biased region" description="Basic and acidic residues" evidence="7">
    <location>
        <begin position="597"/>
        <end position="611"/>
    </location>
</feature>
<dbReference type="PANTHER" id="PTHR21022">
    <property type="entry name" value="PREPHENATE DEHYDRATASE P PROTEIN"/>
    <property type="match status" value="1"/>
</dbReference>
<keyword evidence="4" id="KW-0456">Lyase</keyword>
<dbReference type="EMBL" id="QXGE01001358">
    <property type="protein sequence ID" value="KAE9293741.1"/>
    <property type="molecule type" value="Genomic_DNA"/>
</dbReference>
<evidence type="ECO:0000256" key="2">
    <source>
        <dbReference type="ARBA" id="ARBA00023141"/>
    </source>
</evidence>
<evidence type="ECO:0000256" key="1">
    <source>
        <dbReference type="ARBA" id="ARBA00022605"/>
    </source>
</evidence>
<evidence type="ECO:0000313" key="11">
    <source>
        <dbReference type="EMBL" id="KAE8930073.1"/>
    </source>
</evidence>
<dbReference type="PROSITE" id="PS51671">
    <property type="entry name" value="ACT"/>
    <property type="match status" value="1"/>
</dbReference>
<dbReference type="FunFam" id="3.30.70.260:FF:000089">
    <property type="entry name" value="Arogenate dehydratase/prephenate dehydratase 1"/>
    <property type="match status" value="1"/>
</dbReference>
<dbReference type="GO" id="GO:0004664">
    <property type="term" value="F:prephenate dehydratase activity"/>
    <property type="evidence" value="ECO:0007669"/>
    <property type="project" value="InterPro"/>
</dbReference>
<dbReference type="PANTHER" id="PTHR21022:SF19">
    <property type="entry name" value="PREPHENATE DEHYDRATASE-RELATED"/>
    <property type="match status" value="1"/>
</dbReference>
<evidence type="ECO:0000313" key="25">
    <source>
        <dbReference type="Proteomes" id="UP000460718"/>
    </source>
</evidence>
<comment type="pathway">
    <text evidence="5">Amino-acid biosynthesis.</text>
</comment>
<evidence type="ECO:0000313" key="14">
    <source>
        <dbReference type="EMBL" id="KAE9093036.1"/>
    </source>
</evidence>
<dbReference type="InterPro" id="IPR036034">
    <property type="entry name" value="PDZ_sf"/>
</dbReference>
<dbReference type="EMBL" id="QXFW01001377">
    <property type="protein sequence ID" value="KAE8991757.1"/>
    <property type="molecule type" value="Genomic_DNA"/>
</dbReference>
<comment type="caution">
    <text evidence="11">The sequence shown here is derived from an EMBL/GenBank/DDBJ whole genome shotgun (WGS) entry which is preliminary data.</text>
</comment>
<keyword evidence="6" id="KW-0175">Coiled coil</keyword>
<dbReference type="GO" id="GO:0005737">
    <property type="term" value="C:cytoplasm"/>
    <property type="evidence" value="ECO:0007669"/>
    <property type="project" value="TreeGrafter"/>
</dbReference>
<protein>
    <recommendedName>
        <fullName evidence="27">Prephenate dehydratase domain-containing protein</fullName>
    </recommendedName>
</protein>
<sequence length="711" mass="77475">MSDAEDSTTATPAKGDKKRSFTVEEKLKVVAASKSLSLRAVARQFGVDRNCVRAWREKEAELLAMHPGAKRLPGAGRRPTSGSTPTVSVLTGDKRHAETEAANGQKRLKTETEENEEGDVSLSASFVLVGFQGKEGAFSEVAAKAAFDELRAAKVLSPNDFMTIGLSHMTDVVGAVERGELQFGVLPVENSISGTFHGNLDRLVASHLKIVGEVACVQELCLCALPGVAMSEIKQLSSHPAVLDHCESFICAMERKIGTIIERNAAWDSAGACQTVKQEDKRHVAAIASEQAAQAHGLVVLERGVGDELNSETRYMILGRLDASPLPLGTAPGTTNMGTRPPTTTKSSIVVAVPNEPQALFKIVSAFALRNVMIVKIESRPAATAGSLFTAQTTHWDYIFYIDYITNQDPTQEARLRGNLEEFALWVKDLGTYSSSGGKASVEPPRWKSVVNAIASSHSSKRRAPKRIQSERSRLIDMTSCYSVELVKGAYGLGIYFAAAADATHAIVDTRLPFYRLPSGALAPGEASGVIAPGDVLLSVNDSDVSTLRFPQIVEQLRQVPRGPVTLVFQHPPNKQLEASPETQVEAPEENQQNELKTQHEQVAEPEEKGKPKGWTMFQRLSASAAATNSTPASSDTAVMQELEGKLREMEETLAREQKCRFLAERKNVLYRNELLRVSQENAALRDQLRQLKLTQQRRDKFVTESLHLAI</sequence>
<dbReference type="InterPro" id="IPR045865">
    <property type="entry name" value="ACT-like_dom_sf"/>
</dbReference>
<dbReference type="Proteomes" id="UP000460718">
    <property type="component" value="Unassembled WGS sequence"/>
</dbReference>
<dbReference type="EMBL" id="QXFZ01001391">
    <property type="protein sequence ID" value="KAE9091326.1"/>
    <property type="molecule type" value="Genomic_DNA"/>
</dbReference>
<dbReference type="Proteomes" id="UP000440367">
    <property type="component" value="Unassembled WGS sequence"/>
</dbReference>
<feature type="region of interest" description="Disordered" evidence="7">
    <location>
        <begin position="68"/>
        <end position="116"/>
    </location>
</feature>
<evidence type="ECO:0000313" key="26">
    <source>
        <dbReference type="Proteomes" id="UP000488956"/>
    </source>
</evidence>
<dbReference type="SMART" id="SM00228">
    <property type="entry name" value="PDZ"/>
    <property type="match status" value="1"/>
</dbReference>
<dbReference type="SUPFAM" id="SSF50156">
    <property type="entry name" value="PDZ domain-like"/>
    <property type="match status" value="1"/>
</dbReference>
<dbReference type="Pfam" id="PF00800">
    <property type="entry name" value="PDT"/>
    <property type="match status" value="1"/>
</dbReference>
<evidence type="ECO:0000313" key="19">
    <source>
        <dbReference type="Proteomes" id="UP000429523"/>
    </source>
</evidence>
<dbReference type="EMBL" id="QXFX01001291">
    <property type="protein sequence ID" value="KAE9093036.1"/>
    <property type="molecule type" value="Genomic_DNA"/>
</dbReference>
<dbReference type="CDD" id="cd13631">
    <property type="entry name" value="PBP2_Ct-PDT_like"/>
    <property type="match status" value="1"/>
</dbReference>
<dbReference type="SUPFAM" id="SSF55021">
    <property type="entry name" value="ACT-like"/>
    <property type="match status" value="1"/>
</dbReference>
<name>A0A6A3EBY7_9STRA</name>
<keyword evidence="20" id="KW-1185">Reference proteome</keyword>
<dbReference type="EMBL" id="QXGB01001405">
    <property type="protein sequence ID" value="KAE9191327.1"/>
    <property type="molecule type" value="Genomic_DNA"/>
</dbReference>
<dbReference type="Gene3D" id="3.30.70.260">
    <property type="match status" value="1"/>
</dbReference>
<keyword evidence="3" id="KW-0584">Phenylalanine biosynthesis</keyword>
<evidence type="ECO:0000256" key="3">
    <source>
        <dbReference type="ARBA" id="ARBA00023222"/>
    </source>
</evidence>
<reference evidence="19 20" key="1">
    <citation type="submission" date="2018-08" db="EMBL/GenBank/DDBJ databases">
        <title>Genomic investigation of the strawberry pathogen Phytophthora fragariae indicates pathogenicity is determined by transcriptional variation in three key races.</title>
        <authorList>
            <person name="Adams T.M."/>
            <person name="Armitage A.D."/>
            <person name="Sobczyk M.K."/>
            <person name="Bates H.J."/>
            <person name="Dunwell J.M."/>
            <person name="Nellist C.F."/>
            <person name="Harrison R.J."/>
        </authorList>
    </citation>
    <scope>NUCLEOTIDE SEQUENCE [LARGE SCALE GENOMIC DNA]</scope>
    <source>
        <strain evidence="18 21">A4</strain>
        <strain evidence="17 22">BC-1</strain>
        <strain evidence="16 20">NOV-27</strain>
        <strain evidence="15 23">NOV-5</strain>
        <strain evidence="13 24">NOV-71</strain>
        <strain evidence="11 19">NOV-9</strain>
        <strain evidence="14 26">ONT-3</strain>
        <strain evidence="12 25">SCRP245</strain>
    </source>
</reference>
<feature type="compositionally biased region" description="Polar residues" evidence="7">
    <location>
        <begin position="80"/>
        <end position="89"/>
    </location>
</feature>
<dbReference type="SUPFAM" id="SSF46689">
    <property type="entry name" value="Homeodomain-like"/>
    <property type="match status" value="1"/>
</dbReference>
<gene>
    <name evidence="18" type="ORF">PF001_g18115</name>
    <name evidence="17" type="ORF">PF002_g20138</name>
    <name evidence="16" type="ORF">PF005_g18898</name>
    <name evidence="15" type="ORF">PF006_g17874</name>
    <name evidence="13" type="ORF">PF007_g18925</name>
    <name evidence="11" type="ORF">PF009_g19829</name>
    <name evidence="14" type="ORF">PF010_g17648</name>
    <name evidence="12" type="ORF">PF011_g17819</name>
</gene>
<feature type="coiled-coil region" evidence="6">
    <location>
        <begin position="633"/>
        <end position="695"/>
    </location>
</feature>
<evidence type="ECO:0000259" key="10">
    <source>
        <dbReference type="PROSITE" id="PS51671"/>
    </source>
</evidence>
<dbReference type="Gene3D" id="1.10.10.60">
    <property type="entry name" value="Homeodomain-like"/>
    <property type="match status" value="1"/>
</dbReference>
<accession>A0A6A3EBY7</accession>
<dbReference type="CDD" id="cd04905">
    <property type="entry name" value="ACT_CM-PDT"/>
    <property type="match status" value="1"/>
</dbReference>
<keyword evidence="2" id="KW-0057">Aromatic amino acid biosynthesis</keyword>
<evidence type="ECO:0000313" key="24">
    <source>
        <dbReference type="Proteomes" id="UP000441208"/>
    </source>
</evidence>
<evidence type="ECO:0000313" key="20">
    <source>
        <dbReference type="Proteomes" id="UP000433483"/>
    </source>
</evidence>
<dbReference type="SUPFAM" id="SSF53850">
    <property type="entry name" value="Periplasmic binding protein-like II"/>
    <property type="match status" value="1"/>
</dbReference>
<evidence type="ECO:0000313" key="12">
    <source>
        <dbReference type="EMBL" id="KAE8991757.1"/>
    </source>
</evidence>
<dbReference type="EMBL" id="QXGD01001442">
    <property type="protein sequence ID" value="KAE9206023.1"/>
    <property type="molecule type" value="Genomic_DNA"/>
</dbReference>
<feature type="domain" description="Prephenate dehydratase" evidence="9">
    <location>
        <begin position="128"/>
        <end position="320"/>
    </location>
</feature>
<dbReference type="EMBL" id="QXGA01001348">
    <property type="protein sequence ID" value="KAE9121544.1"/>
    <property type="molecule type" value="Genomic_DNA"/>
</dbReference>
<dbReference type="Proteomes" id="UP000441208">
    <property type="component" value="Unassembled WGS sequence"/>
</dbReference>
<evidence type="ECO:0000256" key="6">
    <source>
        <dbReference type="SAM" id="Coils"/>
    </source>
</evidence>
<dbReference type="EMBL" id="QXGF01001428">
    <property type="protein sequence ID" value="KAE8930073.1"/>
    <property type="molecule type" value="Genomic_DNA"/>
</dbReference>
<evidence type="ECO:0008006" key="27">
    <source>
        <dbReference type="Google" id="ProtNLM"/>
    </source>
</evidence>
<dbReference type="PROSITE" id="PS51171">
    <property type="entry name" value="PREPHENATE_DEHYDR_3"/>
    <property type="match status" value="1"/>
</dbReference>
<dbReference type="InterPro" id="IPR001086">
    <property type="entry name" value="Preph_deHydtase"/>
</dbReference>
<dbReference type="Proteomes" id="UP000437068">
    <property type="component" value="Unassembled WGS sequence"/>
</dbReference>
<dbReference type="Proteomes" id="UP000429523">
    <property type="component" value="Unassembled WGS sequence"/>
</dbReference>
<evidence type="ECO:0000313" key="23">
    <source>
        <dbReference type="Proteomes" id="UP000440732"/>
    </source>
</evidence>
<evidence type="ECO:0000256" key="5">
    <source>
        <dbReference type="ARBA" id="ARBA00029440"/>
    </source>
</evidence>
<evidence type="ECO:0000259" key="8">
    <source>
        <dbReference type="PROSITE" id="PS50106"/>
    </source>
</evidence>
<feature type="region of interest" description="Disordered" evidence="7">
    <location>
        <begin position="1"/>
        <end position="22"/>
    </location>
</feature>
<dbReference type="InterPro" id="IPR001478">
    <property type="entry name" value="PDZ"/>
</dbReference>
<dbReference type="Proteomes" id="UP000488956">
    <property type="component" value="Unassembled WGS sequence"/>
</dbReference>
<feature type="region of interest" description="Disordered" evidence="7">
    <location>
        <begin position="568"/>
        <end position="613"/>
    </location>
</feature>
<evidence type="ECO:0000256" key="4">
    <source>
        <dbReference type="ARBA" id="ARBA00023239"/>
    </source>
</evidence>
<dbReference type="InterPro" id="IPR002912">
    <property type="entry name" value="ACT_dom"/>
</dbReference>
<dbReference type="Gene3D" id="2.30.42.10">
    <property type="match status" value="1"/>
</dbReference>
<feature type="domain" description="PDZ" evidence="8">
    <location>
        <begin position="483"/>
        <end position="559"/>
    </location>
</feature>
<evidence type="ECO:0000313" key="21">
    <source>
        <dbReference type="Proteomes" id="UP000437068"/>
    </source>
</evidence>
<evidence type="ECO:0000313" key="22">
    <source>
        <dbReference type="Proteomes" id="UP000440367"/>
    </source>
</evidence>
<dbReference type="AlphaFoldDB" id="A0A6A3EBY7"/>
<dbReference type="Proteomes" id="UP000440732">
    <property type="component" value="Unassembled WGS sequence"/>
</dbReference>
<feature type="domain" description="ACT" evidence="10">
    <location>
        <begin position="348"/>
        <end position="435"/>
    </location>
</feature>
<dbReference type="PROSITE" id="PS50106">
    <property type="entry name" value="PDZ"/>
    <property type="match status" value="1"/>
</dbReference>
<evidence type="ECO:0000313" key="17">
    <source>
        <dbReference type="EMBL" id="KAE9206023.1"/>
    </source>
</evidence>
<evidence type="ECO:0000313" key="13">
    <source>
        <dbReference type="EMBL" id="KAE9091326.1"/>
    </source>
</evidence>
<evidence type="ECO:0000313" key="16">
    <source>
        <dbReference type="EMBL" id="KAE9191327.1"/>
    </source>
</evidence>
<proteinExistence type="predicted"/>
<evidence type="ECO:0000259" key="9">
    <source>
        <dbReference type="PROSITE" id="PS51171"/>
    </source>
</evidence>
<dbReference type="Proteomes" id="UP000433483">
    <property type="component" value="Unassembled WGS sequence"/>
</dbReference>
<dbReference type="InterPro" id="IPR009057">
    <property type="entry name" value="Homeodomain-like_sf"/>
</dbReference>
<dbReference type="OrthoDB" id="983542at2759"/>
<evidence type="ECO:0000256" key="7">
    <source>
        <dbReference type="SAM" id="MobiDB-lite"/>
    </source>
</evidence>
<dbReference type="GO" id="GO:0009094">
    <property type="term" value="P:L-phenylalanine biosynthetic process"/>
    <property type="evidence" value="ECO:0007669"/>
    <property type="project" value="UniProtKB-KW"/>
</dbReference>
<evidence type="ECO:0000313" key="18">
    <source>
        <dbReference type="EMBL" id="KAE9293741.1"/>
    </source>
</evidence>
<keyword evidence="1" id="KW-0028">Amino-acid biosynthesis</keyword>
<dbReference type="Gene3D" id="3.40.190.10">
    <property type="entry name" value="Periplasmic binding protein-like II"/>
    <property type="match status" value="2"/>
</dbReference>
<evidence type="ECO:0000313" key="15">
    <source>
        <dbReference type="EMBL" id="KAE9121544.1"/>
    </source>
</evidence>
<organism evidence="11 19">
    <name type="scientific">Phytophthora fragariae</name>
    <dbReference type="NCBI Taxonomy" id="53985"/>
    <lineage>
        <taxon>Eukaryota</taxon>
        <taxon>Sar</taxon>
        <taxon>Stramenopiles</taxon>
        <taxon>Oomycota</taxon>
        <taxon>Peronosporomycetes</taxon>
        <taxon>Peronosporales</taxon>
        <taxon>Peronosporaceae</taxon>
        <taxon>Phytophthora</taxon>
    </lineage>
</organism>